<name>A0ACB9THF8_HOLOL</name>
<dbReference type="Proteomes" id="UP001056778">
    <property type="component" value="Chromosome 3"/>
</dbReference>
<proteinExistence type="predicted"/>
<evidence type="ECO:0000313" key="1">
    <source>
        <dbReference type="EMBL" id="KAI4466235.1"/>
    </source>
</evidence>
<gene>
    <name evidence="1" type="ORF">MML48_3g00020341</name>
</gene>
<accession>A0ACB9THF8</accession>
<comment type="caution">
    <text evidence="1">The sequence shown here is derived from an EMBL/GenBank/DDBJ whole genome shotgun (WGS) entry which is preliminary data.</text>
</comment>
<organism evidence="1 2">
    <name type="scientific">Holotrichia oblita</name>
    <name type="common">Chafer beetle</name>
    <dbReference type="NCBI Taxonomy" id="644536"/>
    <lineage>
        <taxon>Eukaryota</taxon>
        <taxon>Metazoa</taxon>
        <taxon>Ecdysozoa</taxon>
        <taxon>Arthropoda</taxon>
        <taxon>Hexapoda</taxon>
        <taxon>Insecta</taxon>
        <taxon>Pterygota</taxon>
        <taxon>Neoptera</taxon>
        <taxon>Endopterygota</taxon>
        <taxon>Coleoptera</taxon>
        <taxon>Polyphaga</taxon>
        <taxon>Scarabaeiformia</taxon>
        <taxon>Scarabaeidae</taxon>
        <taxon>Melolonthinae</taxon>
        <taxon>Holotrichia</taxon>
    </lineage>
</organism>
<dbReference type="EMBL" id="CM043017">
    <property type="protein sequence ID" value="KAI4466235.1"/>
    <property type="molecule type" value="Genomic_DNA"/>
</dbReference>
<sequence>MRVHDDDALFGEDLEVLDIIDFGFPRRIYPRSNHFHQMDQLTFFQRFRLRKETVLNILINIEDQLEYASDMNNSVTPMDQLLTSLRFYASAGHLASIADFMGMHLSTASRVIQRVSRVLANLSQQHIHMPAGNDLARVQNEYYNIARFEEKMLRCFVTGKLIIKLRICDIVARWPGSTHDMTIFANSRIKARFDAREFGNAILLGDSGYALSPYLMTPILNPNTHAEQLHNESHIRTRNIVERLFGVWKRRFPVLAYGLRLQLNTVLAVIVATAVLHNIAREMNEEEPPLPINMQENQMNRLIEEGNVRIPNGNPENIHASRNELIQYFNNL</sequence>
<protein>
    <submittedName>
        <fullName evidence="1">Uncharacterized protein</fullName>
    </submittedName>
</protein>
<reference evidence="1" key="1">
    <citation type="submission" date="2022-04" db="EMBL/GenBank/DDBJ databases">
        <title>Chromosome-scale genome assembly of Holotrichia oblita Faldermann.</title>
        <authorList>
            <person name="Rongchong L."/>
        </authorList>
    </citation>
    <scope>NUCLEOTIDE SEQUENCE</scope>
    <source>
        <strain evidence="1">81SQS9</strain>
    </source>
</reference>
<evidence type="ECO:0000313" key="2">
    <source>
        <dbReference type="Proteomes" id="UP001056778"/>
    </source>
</evidence>
<keyword evidence="2" id="KW-1185">Reference proteome</keyword>